<dbReference type="EMBL" id="CP009788">
    <property type="protein sequence ID" value="AJE02250.1"/>
    <property type="molecule type" value="Genomic_DNA"/>
</dbReference>
<feature type="transmembrane region" description="Helical" evidence="1">
    <location>
        <begin position="43"/>
        <end position="63"/>
    </location>
</feature>
<dbReference type="Proteomes" id="UP000057609">
    <property type="component" value="Chromosome"/>
</dbReference>
<dbReference type="RefSeq" id="WP_039739970.1">
    <property type="nucleotide sequence ID" value="NZ_CP009788.1"/>
</dbReference>
<evidence type="ECO:0000313" key="2">
    <source>
        <dbReference type="EMBL" id="AJE02250.1"/>
    </source>
</evidence>
<keyword evidence="1" id="KW-0472">Membrane</keyword>
<name>A0A0B5BCE7_9BACT</name>
<evidence type="ECO:0000256" key="1">
    <source>
        <dbReference type="SAM" id="Phobius"/>
    </source>
</evidence>
<evidence type="ECO:0000313" key="3">
    <source>
        <dbReference type="Proteomes" id="UP000057609"/>
    </source>
</evidence>
<keyword evidence="3" id="KW-1185">Reference proteome</keyword>
<gene>
    <name evidence="2" type="ORF">GPICK_01645</name>
</gene>
<keyword evidence="1" id="KW-1133">Transmembrane helix</keyword>
<accession>A0A0B5BCE7</accession>
<proteinExistence type="predicted"/>
<keyword evidence="1" id="KW-0812">Transmembrane</keyword>
<organism evidence="2 3">
    <name type="scientific">Geobacter pickeringii</name>
    <dbReference type="NCBI Taxonomy" id="345632"/>
    <lineage>
        <taxon>Bacteria</taxon>
        <taxon>Pseudomonadati</taxon>
        <taxon>Thermodesulfobacteriota</taxon>
        <taxon>Desulfuromonadia</taxon>
        <taxon>Geobacterales</taxon>
        <taxon>Geobacteraceae</taxon>
        <taxon>Geobacter</taxon>
    </lineage>
</organism>
<reference evidence="2 3" key="1">
    <citation type="journal article" date="2015" name="Genome Announc.">
        <title>Complete Genome of Geobacter pickeringii G13T, a Metal-Reducing Isolate from Sedimentary Kaolin Deposits.</title>
        <authorList>
            <person name="Badalamenti J.P."/>
            <person name="Bond D.R."/>
        </authorList>
    </citation>
    <scope>NUCLEOTIDE SEQUENCE [LARGE SCALE GENOMIC DNA]</scope>
    <source>
        <strain evidence="2 3">G13</strain>
    </source>
</reference>
<evidence type="ECO:0008006" key="4">
    <source>
        <dbReference type="Google" id="ProtNLM"/>
    </source>
</evidence>
<dbReference type="STRING" id="345632.GPICK_01645"/>
<dbReference type="KEGG" id="gpi:GPICK_01645"/>
<dbReference type="AlphaFoldDB" id="A0A0B5BCE7"/>
<dbReference type="HOGENOM" id="CLU_2861375_0_0_7"/>
<sequence>MSSSPSAAAIPPSVIGHRPFTLFWCARTATALAFQMFGVAVGWQVYALTGSPLYLGLVVKVAIL</sequence>
<protein>
    <recommendedName>
        <fullName evidence="4">MFS transporter</fullName>
    </recommendedName>
</protein>